<dbReference type="Proteomes" id="UP001300692">
    <property type="component" value="Unassembled WGS sequence"/>
</dbReference>
<evidence type="ECO:0000256" key="11">
    <source>
        <dbReference type="RuleBase" id="RU003357"/>
    </source>
</evidence>
<keyword evidence="9 10" id="KW-0998">Cell outer membrane</keyword>
<comment type="subcellular location">
    <subcellularLocation>
        <location evidence="1 10">Cell outer membrane</location>
        <topology evidence="1 10">Multi-pass membrane protein</topology>
    </subcellularLocation>
</comment>
<evidence type="ECO:0000256" key="6">
    <source>
        <dbReference type="ARBA" id="ARBA00023077"/>
    </source>
</evidence>
<dbReference type="SUPFAM" id="SSF56935">
    <property type="entry name" value="Porins"/>
    <property type="match status" value="1"/>
</dbReference>
<evidence type="ECO:0000256" key="5">
    <source>
        <dbReference type="ARBA" id="ARBA00022729"/>
    </source>
</evidence>
<protein>
    <submittedName>
        <fullName evidence="14">TonB-dependent receptor</fullName>
    </submittedName>
</protein>
<evidence type="ECO:0000259" key="13">
    <source>
        <dbReference type="Pfam" id="PF07715"/>
    </source>
</evidence>
<dbReference type="PANTHER" id="PTHR30069">
    <property type="entry name" value="TONB-DEPENDENT OUTER MEMBRANE RECEPTOR"/>
    <property type="match status" value="1"/>
</dbReference>
<evidence type="ECO:0000256" key="10">
    <source>
        <dbReference type="PROSITE-ProRule" id="PRU01360"/>
    </source>
</evidence>
<feature type="domain" description="TonB-dependent receptor-like beta-barrel" evidence="12">
    <location>
        <begin position="281"/>
        <end position="677"/>
    </location>
</feature>
<evidence type="ECO:0000256" key="4">
    <source>
        <dbReference type="ARBA" id="ARBA00022692"/>
    </source>
</evidence>
<dbReference type="SUPFAM" id="SSF49464">
    <property type="entry name" value="Carboxypeptidase regulatory domain-like"/>
    <property type="match status" value="1"/>
</dbReference>
<evidence type="ECO:0000256" key="8">
    <source>
        <dbReference type="ARBA" id="ARBA00023170"/>
    </source>
</evidence>
<evidence type="ECO:0000313" key="14">
    <source>
        <dbReference type="EMBL" id="MCV9388063.1"/>
    </source>
</evidence>
<keyword evidence="3 10" id="KW-1134">Transmembrane beta strand</keyword>
<evidence type="ECO:0000256" key="7">
    <source>
        <dbReference type="ARBA" id="ARBA00023136"/>
    </source>
</evidence>
<keyword evidence="5" id="KW-0732">Signal</keyword>
<evidence type="ECO:0000256" key="2">
    <source>
        <dbReference type="ARBA" id="ARBA00022448"/>
    </source>
</evidence>
<keyword evidence="7 10" id="KW-0472">Membrane</keyword>
<dbReference type="InterPro" id="IPR008969">
    <property type="entry name" value="CarboxyPept-like_regulatory"/>
</dbReference>
<evidence type="ECO:0000256" key="1">
    <source>
        <dbReference type="ARBA" id="ARBA00004571"/>
    </source>
</evidence>
<evidence type="ECO:0000256" key="9">
    <source>
        <dbReference type="ARBA" id="ARBA00023237"/>
    </source>
</evidence>
<sequence length="739" mass="83328">MLTKNTLLLLFCWGFSYLTLAQELISGRVVGQNGEGISGVHVKVLEGERATYSTNSGAFSLSCETPCQLSFTHVNYESFFINLVKPTELMVSLKESDRTLDEVKVEADVVSDIEKVKAIDIQNLATLFGEDDIVKYLVTLPGISNINSFDAGISVRGGSTTENAFLVNGVRIADPKHISTLVTAFDPYILNKAEVYKGGFPSLYNGKLSGYVDMNSSPELEATELAVSAGVISSSIKLGSAFGKEKQHKLKVSGRQSYLHLVSDMYEKREKLDQIPKYSLRDITLSYEWQVRDDWTVSFFGLSSSDDLPLVLNNDNLNKLNWKANSGIVGVTRKLANRGDLSLQIGYNDNDSRYRNESANQKIRSTSSNYSSLLKWSQAFNDKLSLMAGYRFEHSSYNIIEGVDVENESNLNTSLHSLFMDWIYFPTDQWSFTLGANASYFSSQADFIDLAPRFKIQRYSDHLELWLDYARTNQYEEKLPFFTIRSPIDIPVPLGEDNKSATSDQISLGARWNLLEGLSVTVSPFYKYMQHVKDFSADSRSNLDFESIRMLEGIGEAYGVESSLQLNSEKIEASINYTYLKSIRLFDEINDGDIFSPPFDITANISSSIIFHLNQHWSATAFWTYASGVYVTIPGGIIVAKDLTDPNSIVNYVPVYGDRYNYRLPARHRLDLGVNYWTQMGSKTSLKIAGGTYNTYNRQNADFVYFEVEKNDEFFVSFVPKSKMVLPFVPYLSLTFYFK</sequence>
<proteinExistence type="inferred from homology"/>
<name>A0ABT3CXY2_9BACT</name>
<keyword evidence="2 10" id="KW-0813">Transport</keyword>
<dbReference type="PROSITE" id="PS52016">
    <property type="entry name" value="TONB_DEPENDENT_REC_3"/>
    <property type="match status" value="1"/>
</dbReference>
<evidence type="ECO:0000259" key="12">
    <source>
        <dbReference type="Pfam" id="PF00593"/>
    </source>
</evidence>
<evidence type="ECO:0000256" key="3">
    <source>
        <dbReference type="ARBA" id="ARBA00022452"/>
    </source>
</evidence>
<keyword evidence="8 14" id="KW-0675">Receptor</keyword>
<keyword evidence="6 11" id="KW-0798">TonB box</keyword>
<organism evidence="14 15">
    <name type="scientific">Reichenbachiella ulvae</name>
    <dbReference type="NCBI Taxonomy" id="2980104"/>
    <lineage>
        <taxon>Bacteria</taxon>
        <taxon>Pseudomonadati</taxon>
        <taxon>Bacteroidota</taxon>
        <taxon>Cytophagia</taxon>
        <taxon>Cytophagales</taxon>
        <taxon>Reichenbachiellaceae</taxon>
        <taxon>Reichenbachiella</taxon>
    </lineage>
</organism>
<dbReference type="InterPro" id="IPR039426">
    <property type="entry name" value="TonB-dep_rcpt-like"/>
</dbReference>
<evidence type="ECO:0000313" key="15">
    <source>
        <dbReference type="Proteomes" id="UP001300692"/>
    </source>
</evidence>
<dbReference type="Pfam" id="PF07715">
    <property type="entry name" value="Plug"/>
    <property type="match status" value="1"/>
</dbReference>
<dbReference type="PANTHER" id="PTHR30069:SF29">
    <property type="entry name" value="HEMOGLOBIN AND HEMOGLOBIN-HAPTOGLOBIN-BINDING PROTEIN 1-RELATED"/>
    <property type="match status" value="1"/>
</dbReference>
<keyword evidence="15" id="KW-1185">Reference proteome</keyword>
<dbReference type="Pfam" id="PF00593">
    <property type="entry name" value="TonB_dep_Rec_b-barrel"/>
    <property type="match status" value="1"/>
</dbReference>
<gene>
    <name evidence="14" type="ORF">N7U62_15380</name>
</gene>
<dbReference type="InterPro" id="IPR012910">
    <property type="entry name" value="Plug_dom"/>
</dbReference>
<dbReference type="InterPro" id="IPR037066">
    <property type="entry name" value="Plug_dom_sf"/>
</dbReference>
<dbReference type="RefSeq" id="WP_264138888.1">
    <property type="nucleotide sequence ID" value="NZ_JAOYOD010000001.1"/>
</dbReference>
<dbReference type="Gene3D" id="2.40.170.20">
    <property type="entry name" value="TonB-dependent receptor, beta-barrel domain"/>
    <property type="match status" value="1"/>
</dbReference>
<comment type="caution">
    <text evidence="14">The sequence shown here is derived from an EMBL/GenBank/DDBJ whole genome shotgun (WGS) entry which is preliminary data.</text>
</comment>
<accession>A0ABT3CXY2</accession>
<feature type="domain" description="TonB-dependent receptor plug" evidence="13">
    <location>
        <begin position="117"/>
        <end position="206"/>
    </location>
</feature>
<dbReference type="Gene3D" id="2.170.130.10">
    <property type="entry name" value="TonB-dependent receptor, plug domain"/>
    <property type="match status" value="1"/>
</dbReference>
<dbReference type="InterPro" id="IPR000531">
    <property type="entry name" value="Beta-barrel_TonB"/>
</dbReference>
<reference evidence="14 15" key="1">
    <citation type="submission" date="2022-10" db="EMBL/GenBank/DDBJ databases">
        <title>Comparative genomics and taxonomic characterization of three novel marine species of genus Reichenbachiella exhibiting antioxidant and polysaccharide degradation activities.</title>
        <authorList>
            <person name="Muhammad N."/>
            <person name="Lee Y.-J."/>
            <person name="Ko J."/>
            <person name="Kim S.-G."/>
        </authorList>
    </citation>
    <scope>NUCLEOTIDE SEQUENCE [LARGE SCALE GENOMIC DNA]</scope>
    <source>
        <strain evidence="14 15">ABR2-5</strain>
    </source>
</reference>
<dbReference type="EMBL" id="JAOYOD010000001">
    <property type="protein sequence ID" value="MCV9388063.1"/>
    <property type="molecule type" value="Genomic_DNA"/>
</dbReference>
<dbReference type="InterPro" id="IPR036942">
    <property type="entry name" value="Beta-barrel_TonB_sf"/>
</dbReference>
<comment type="similarity">
    <text evidence="10 11">Belongs to the TonB-dependent receptor family.</text>
</comment>
<keyword evidence="4 10" id="KW-0812">Transmembrane</keyword>